<dbReference type="AlphaFoldDB" id="A0A7D5D788"/>
<proteinExistence type="predicted"/>
<dbReference type="GO" id="GO:0005524">
    <property type="term" value="F:ATP binding"/>
    <property type="evidence" value="ECO:0007669"/>
    <property type="project" value="UniProtKB-KW"/>
</dbReference>
<name>A0A7D5D788_9PSED</name>
<organism evidence="4 5">
    <name type="scientific">Pseudomonas eucalypticola</name>
    <dbReference type="NCBI Taxonomy" id="2599595"/>
    <lineage>
        <taxon>Bacteria</taxon>
        <taxon>Pseudomonadati</taxon>
        <taxon>Pseudomonadota</taxon>
        <taxon>Gammaproteobacteria</taxon>
        <taxon>Pseudomonadales</taxon>
        <taxon>Pseudomonadaceae</taxon>
        <taxon>Pseudomonas</taxon>
    </lineage>
</organism>
<dbReference type="PANTHER" id="PTHR39206:SF1">
    <property type="entry name" value="SLL8004 PROTEIN"/>
    <property type="match status" value="1"/>
</dbReference>
<evidence type="ECO:0000256" key="1">
    <source>
        <dbReference type="ARBA" id="ARBA00022741"/>
    </source>
</evidence>
<evidence type="ECO:0000259" key="3">
    <source>
        <dbReference type="Pfam" id="PF06414"/>
    </source>
</evidence>
<dbReference type="SUPFAM" id="SSF52540">
    <property type="entry name" value="P-loop containing nucleoside triphosphate hydrolases"/>
    <property type="match status" value="1"/>
</dbReference>
<dbReference type="GO" id="GO:0016301">
    <property type="term" value="F:kinase activity"/>
    <property type="evidence" value="ECO:0007669"/>
    <property type="project" value="InterPro"/>
</dbReference>
<dbReference type="EMBL" id="CP056030">
    <property type="protein sequence ID" value="QKZ04640.1"/>
    <property type="molecule type" value="Genomic_DNA"/>
</dbReference>
<dbReference type="InterPro" id="IPR027417">
    <property type="entry name" value="P-loop_NTPase"/>
</dbReference>
<protein>
    <submittedName>
        <fullName evidence="4">Zeta toxin family protein</fullName>
    </submittedName>
</protein>
<dbReference type="Proteomes" id="UP000509568">
    <property type="component" value="Chromosome"/>
</dbReference>
<evidence type="ECO:0000313" key="4">
    <source>
        <dbReference type="EMBL" id="QKZ04640.1"/>
    </source>
</evidence>
<feature type="domain" description="Zeta toxin" evidence="3">
    <location>
        <begin position="106"/>
        <end position="183"/>
    </location>
</feature>
<keyword evidence="1" id="KW-0547">Nucleotide-binding</keyword>
<reference evidence="4 5" key="1">
    <citation type="submission" date="2020-06" db="EMBL/GenBank/DDBJ databases">
        <title>Pseudomonas eucalypticola sp. nov., an endophyte of Eucalyptus dunnii leaves with biocontrol ability of eucalyptus leaf blight.</title>
        <authorList>
            <person name="Liu Y."/>
            <person name="Song Z."/>
            <person name="Zeng H."/>
            <person name="Lu M."/>
            <person name="Wang X."/>
            <person name="Lian X."/>
            <person name="Zhang Q."/>
        </authorList>
    </citation>
    <scope>NUCLEOTIDE SEQUENCE [LARGE SCALE GENOMIC DNA]</scope>
    <source>
        <strain evidence="4 5">NP-1</strain>
    </source>
</reference>
<dbReference type="Pfam" id="PF06414">
    <property type="entry name" value="Zeta_toxin"/>
    <property type="match status" value="1"/>
</dbReference>
<sequence>MSTPRIRIFAGPNGSGKSTFNRLIPKHLLGCYVNPDDIERNIGSTGYFDFSSYGIEKHQAEVFEFLRAHPVLNVSATALHKLQRLSIDGNRLNFDRTTIDSYVASALSDFVRRMLIRERISFTFETVMSSADKVGLLREARDAGYRVYVYYVATADPEINVRRVAYRVSQGGHHVAPEKIRTRYFRSLDLLSEAILVSNRAYVFDNSDEGEGFAQLAEITDGECIEIKSDIQPPWFDTYVLNKLL</sequence>
<accession>A0A7D5D788</accession>
<dbReference type="Gene3D" id="3.40.50.300">
    <property type="entry name" value="P-loop containing nucleotide triphosphate hydrolases"/>
    <property type="match status" value="1"/>
</dbReference>
<dbReference type="InterPro" id="IPR010488">
    <property type="entry name" value="Zeta_toxin_domain"/>
</dbReference>
<evidence type="ECO:0000256" key="2">
    <source>
        <dbReference type="ARBA" id="ARBA00022840"/>
    </source>
</evidence>
<dbReference type="KEGG" id="pez:HWQ56_12935"/>
<keyword evidence="5" id="KW-1185">Reference proteome</keyword>
<dbReference type="RefSeq" id="WP_176570735.1">
    <property type="nucleotide sequence ID" value="NZ_CP056030.1"/>
</dbReference>
<gene>
    <name evidence="4" type="ORF">HWQ56_12935</name>
</gene>
<evidence type="ECO:0000313" key="5">
    <source>
        <dbReference type="Proteomes" id="UP000509568"/>
    </source>
</evidence>
<dbReference type="PANTHER" id="PTHR39206">
    <property type="entry name" value="SLL8004 PROTEIN"/>
    <property type="match status" value="1"/>
</dbReference>
<keyword evidence="2" id="KW-0067">ATP-binding</keyword>